<evidence type="ECO:0000256" key="1">
    <source>
        <dbReference type="SAM" id="MobiDB-lite"/>
    </source>
</evidence>
<organism evidence="3 4">
    <name type="scientific">Linnemannia schmuckeri</name>
    <dbReference type="NCBI Taxonomy" id="64567"/>
    <lineage>
        <taxon>Eukaryota</taxon>
        <taxon>Fungi</taxon>
        <taxon>Fungi incertae sedis</taxon>
        <taxon>Mucoromycota</taxon>
        <taxon>Mortierellomycotina</taxon>
        <taxon>Mortierellomycetes</taxon>
        <taxon>Mortierellales</taxon>
        <taxon>Mortierellaceae</taxon>
        <taxon>Linnemannia</taxon>
    </lineage>
</organism>
<evidence type="ECO:0000256" key="2">
    <source>
        <dbReference type="SAM" id="SignalP"/>
    </source>
</evidence>
<feature type="signal peptide" evidence="2">
    <location>
        <begin position="1"/>
        <end position="27"/>
    </location>
</feature>
<name>A0A9P5S2J1_9FUNG</name>
<reference evidence="3" key="1">
    <citation type="journal article" date="2020" name="Fungal Divers.">
        <title>Resolving the Mortierellaceae phylogeny through synthesis of multi-gene phylogenetics and phylogenomics.</title>
        <authorList>
            <person name="Vandepol N."/>
            <person name="Liber J."/>
            <person name="Desiro A."/>
            <person name="Na H."/>
            <person name="Kennedy M."/>
            <person name="Barry K."/>
            <person name="Grigoriev I.V."/>
            <person name="Miller A.N."/>
            <person name="O'Donnell K."/>
            <person name="Stajich J.E."/>
            <person name="Bonito G."/>
        </authorList>
    </citation>
    <scope>NUCLEOTIDE SEQUENCE</scope>
    <source>
        <strain evidence="3">NRRL 6426</strain>
    </source>
</reference>
<feature type="region of interest" description="Disordered" evidence="1">
    <location>
        <begin position="29"/>
        <end position="51"/>
    </location>
</feature>
<feature type="compositionally biased region" description="Basic and acidic residues" evidence="1">
    <location>
        <begin position="199"/>
        <end position="211"/>
    </location>
</feature>
<keyword evidence="4" id="KW-1185">Reference proteome</keyword>
<accession>A0A9P5S2J1</accession>
<dbReference type="OrthoDB" id="2447563at2759"/>
<sequence length="246" mass="25766">MRLFISSSIPLLVVLLSLLSISTTIIAAPKTSPPSPPSKPQAQPAESIADDKCRPCLARELRKVPKCDRLSPTTPALPASEDNPAKIQKYKNDYPDVVDCLCLAAKWTDDEGGSQDWISRCDTVCTAAVSKNQMKILKAFAAQLSCGGSDDSAAASPSRPPDITDTIRAPPVRKPANAAGEIPSSLAAGTTAAPSSDALKPREVVATKPDPKPAAVVREPVAAGNTSSTTPDMKDNKTRGDENPAL</sequence>
<protein>
    <submittedName>
        <fullName evidence="3">Uncharacterized protein</fullName>
    </submittedName>
</protein>
<comment type="caution">
    <text evidence="3">The sequence shown here is derived from an EMBL/GenBank/DDBJ whole genome shotgun (WGS) entry which is preliminary data.</text>
</comment>
<evidence type="ECO:0000313" key="3">
    <source>
        <dbReference type="EMBL" id="KAF9151949.1"/>
    </source>
</evidence>
<dbReference type="Proteomes" id="UP000748756">
    <property type="component" value="Unassembled WGS sequence"/>
</dbReference>
<evidence type="ECO:0000313" key="4">
    <source>
        <dbReference type="Proteomes" id="UP000748756"/>
    </source>
</evidence>
<gene>
    <name evidence="3" type="ORF">BG015_005995</name>
</gene>
<feature type="region of interest" description="Disordered" evidence="1">
    <location>
        <begin position="148"/>
        <end position="246"/>
    </location>
</feature>
<dbReference type="EMBL" id="JAAAUQ010000280">
    <property type="protein sequence ID" value="KAF9151949.1"/>
    <property type="molecule type" value="Genomic_DNA"/>
</dbReference>
<feature type="compositionally biased region" description="Basic and acidic residues" evidence="1">
    <location>
        <begin position="232"/>
        <end position="246"/>
    </location>
</feature>
<proteinExistence type="predicted"/>
<feature type="chain" id="PRO_5040502287" evidence="2">
    <location>
        <begin position="28"/>
        <end position="246"/>
    </location>
</feature>
<keyword evidence="2" id="KW-0732">Signal</keyword>
<dbReference type="AlphaFoldDB" id="A0A9P5S2J1"/>